<dbReference type="RefSeq" id="WP_288184991.1">
    <property type="nucleotide sequence ID" value="NZ_LT608335.1"/>
</dbReference>
<feature type="transmembrane region" description="Helical" evidence="6">
    <location>
        <begin position="304"/>
        <end position="327"/>
    </location>
</feature>
<comment type="subcellular location">
    <subcellularLocation>
        <location evidence="1">Cell membrane</location>
        <topology evidence="1">Multi-pass membrane protein</topology>
    </subcellularLocation>
</comment>
<feature type="transmembrane region" description="Helical" evidence="6">
    <location>
        <begin position="41"/>
        <end position="62"/>
    </location>
</feature>
<feature type="transmembrane region" description="Helical" evidence="6">
    <location>
        <begin position="339"/>
        <end position="358"/>
    </location>
</feature>
<dbReference type="SUPFAM" id="SSF103473">
    <property type="entry name" value="MFS general substrate transporter"/>
    <property type="match status" value="1"/>
</dbReference>
<dbReference type="GO" id="GO:0005886">
    <property type="term" value="C:plasma membrane"/>
    <property type="evidence" value="ECO:0007669"/>
    <property type="project" value="UniProtKB-SubCell"/>
</dbReference>
<reference evidence="8" key="1">
    <citation type="submission" date="2016-08" db="EMBL/GenBank/DDBJ databases">
        <authorList>
            <person name="Seilhamer J.J."/>
        </authorList>
    </citation>
    <scope>NUCLEOTIDE SEQUENCE</scope>
    <source>
        <strain evidence="8">86</strain>
    </source>
</reference>
<evidence type="ECO:0000256" key="6">
    <source>
        <dbReference type="SAM" id="Phobius"/>
    </source>
</evidence>
<feature type="domain" description="Major facilitator superfamily (MFS) profile" evidence="7">
    <location>
        <begin position="12"/>
        <end position="394"/>
    </location>
</feature>
<dbReference type="PANTHER" id="PTHR43129">
    <property type="entry name" value="FOSMIDOMYCIN RESISTANCE PROTEIN"/>
    <property type="match status" value="1"/>
</dbReference>
<dbReference type="GO" id="GO:0022857">
    <property type="term" value="F:transmembrane transporter activity"/>
    <property type="evidence" value="ECO:0007669"/>
    <property type="project" value="InterPro"/>
</dbReference>
<feature type="transmembrane region" description="Helical" evidence="6">
    <location>
        <begin position="74"/>
        <end position="95"/>
    </location>
</feature>
<feature type="transmembrane region" description="Helical" evidence="6">
    <location>
        <begin position="216"/>
        <end position="237"/>
    </location>
</feature>
<organism evidence="8">
    <name type="scientific">uncultured Sporomusa sp</name>
    <dbReference type="NCBI Taxonomy" id="307249"/>
    <lineage>
        <taxon>Bacteria</taxon>
        <taxon>Bacillati</taxon>
        <taxon>Bacillota</taxon>
        <taxon>Negativicutes</taxon>
        <taxon>Selenomonadales</taxon>
        <taxon>Sporomusaceae</taxon>
        <taxon>Sporomusa</taxon>
        <taxon>environmental samples</taxon>
    </lineage>
</organism>
<keyword evidence="3 6" id="KW-0812">Transmembrane</keyword>
<evidence type="ECO:0000256" key="2">
    <source>
        <dbReference type="ARBA" id="ARBA00022448"/>
    </source>
</evidence>
<keyword evidence="4 6" id="KW-1133">Transmembrane helix</keyword>
<gene>
    <name evidence="8" type="ORF">KL86SPO_50068</name>
</gene>
<feature type="transmembrane region" description="Helical" evidence="6">
    <location>
        <begin position="249"/>
        <end position="273"/>
    </location>
</feature>
<feature type="transmembrane region" description="Helical" evidence="6">
    <location>
        <begin position="280"/>
        <end position="298"/>
    </location>
</feature>
<feature type="transmembrane region" description="Helical" evidence="6">
    <location>
        <begin position="9"/>
        <end position="29"/>
    </location>
</feature>
<dbReference type="InterPro" id="IPR036259">
    <property type="entry name" value="MFS_trans_sf"/>
</dbReference>
<dbReference type="Pfam" id="PF07690">
    <property type="entry name" value="MFS_1"/>
    <property type="match status" value="1"/>
</dbReference>
<dbReference type="AlphaFoldDB" id="A0A212LXV3"/>
<evidence type="ECO:0000259" key="7">
    <source>
        <dbReference type="PROSITE" id="PS50850"/>
    </source>
</evidence>
<dbReference type="EMBL" id="FMJE01000005">
    <property type="protein sequence ID" value="SCM82297.1"/>
    <property type="molecule type" value="Genomic_DNA"/>
</dbReference>
<evidence type="ECO:0000256" key="3">
    <source>
        <dbReference type="ARBA" id="ARBA00022692"/>
    </source>
</evidence>
<keyword evidence="5 6" id="KW-0472">Membrane</keyword>
<sequence>MEKGFRKSTVFQVSLLGTGHFFSDFYANFLPALLPVVMIKLGLSLTLSGMLVMAYSVLSSVLQPVSGYIIDKYGYSWLILVTTPVSAIFICLAGLADSKLVLFLLVGLAGLGSSIFHPLAASLMGKVVTAETKGTAMSVFVFGGNAGFAIAPAVIMYCLTVWGTASLLWLIIPGIIFTAASYFAGLHKVDISPAVRREQKTAAAVAAAPWYKSRDLLLLNVVTALRSWMQVALLTFLPLLLVRAGQPSAVAATMVTVLLLGAAGGSLVGGWVGDRIGRKAGVIGSMALCLPVTYLFLIDISPSPMSYLLLAVSGALLQSTAPTSVVWAQELIPGNAAMASGMMLGLAFGLGGVGAAITGALGDRIGLEAALMWSLLSLAAAAVLAVAISEPGRKQAERVAEQSS</sequence>
<dbReference type="InterPro" id="IPR011701">
    <property type="entry name" value="MFS"/>
</dbReference>
<keyword evidence="2" id="KW-0813">Transport</keyword>
<feature type="transmembrane region" description="Helical" evidence="6">
    <location>
        <begin position="101"/>
        <end position="124"/>
    </location>
</feature>
<evidence type="ECO:0000313" key="8">
    <source>
        <dbReference type="EMBL" id="SCM82297.1"/>
    </source>
</evidence>
<dbReference type="InterPro" id="IPR020846">
    <property type="entry name" value="MFS_dom"/>
</dbReference>
<evidence type="ECO:0000256" key="1">
    <source>
        <dbReference type="ARBA" id="ARBA00004651"/>
    </source>
</evidence>
<dbReference type="PROSITE" id="PS50850">
    <property type="entry name" value="MFS"/>
    <property type="match status" value="1"/>
</dbReference>
<evidence type="ECO:0000256" key="4">
    <source>
        <dbReference type="ARBA" id="ARBA00022989"/>
    </source>
</evidence>
<dbReference type="Gene3D" id="1.20.1250.20">
    <property type="entry name" value="MFS general substrate transporter like domains"/>
    <property type="match status" value="2"/>
</dbReference>
<dbReference type="PANTHER" id="PTHR43129:SF1">
    <property type="entry name" value="FOSMIDOMYCIN RESISTANCE PROTEIN"/>
    <property type="match status" value="1"/>
</dbReference>
<feature type="transmembrane region" description="Helical" evidence="6">
    <location>
        <begin position="370"/>
        <end position="388"/>
    </location>
</feature>
<feature type="transmembrane region" description="Helical" evidence="6">
    <location>
        <begin position="136"/>
        <end position="162"/>
    </location>
</feature>
<accession>A0A212LXV3</accession>
<feature type="transmembrane region" description="Helical" evidence="6">
    <location>
        <begin position="168"/>
        <end position="187"/>
    </location>
</feature>
<evidence type="ECO:0000256" key="5">
    <source>
        <dbReference type="ARBA" id="ARBA00023136"/>
    </source>
</evidence>
<name>A0A212LXV3_9FIRM</name>
<protein>
    <submittedName>
        <fullName evidence="8">Major facilitator superfamily MFS_1</fullName>
    </submittedName>
</protein>
<dbReference type="CDD" id="cd17478">
    <property type="entry name" value="MFS_FsR"/>
    <property type="match status" value="1"/>
</dbReference>
<proteinExistence type="predicted"/>